<dbReference type="GO" id="GO:0005737">
    <property type="term" value="C:cytoplasm"/>
    <property type="evidence" value="ECO:0007669"/>
    <property type="project" value="InterPro"/>
</dbReference>
<evidence type="ECO:0000256" key="6">
    <source>
        <dbReference type="ARBA" id="ARBA00022679"/>
    </source>
</evidence>
<evidence type="ECO:0000256" key="7">
    <source>
        <dbReference type="ARBA" id="ARBA00023315"/>
    </source>
</evidence>
<organism evidence="10 11">
    <name type="scientific">PS1 clade bacterium</name>
    <dbReference type="NCBI Taxonomy" id="2175152"/>
    <lineage>
        <taxon>Bacteria</taxon>
        <taxon>Pseudomonadati</taxon>
        <taxon>Pseudomonadota</taxon>
        <taxon>Alphaproteobacteria</taxon>
        <taxon>PS1 clade</taxon>
    </lineage>
</organism>
<evidence type="ECO:0000259" key="9">
    <source>
        <dbReference type="SMART" id="SM00971"/>
    </source>
</evidence>
<dbReference type="InterPro" id="IPR045304">
    <property type="entry name" value="LbH_SAT"/>
</dbReference>
<comment type="similarity">
    <text evidence="2">Belongs to the transferase hexapeptide repeat family.</text>
</comment>
<keyword evidence="6 10" id="KW-0808">Transferase</keyword>
<dbReference type="InterPro" id="IPR042122">
    <property type="entry name" value="Ser_AcTrfase_N_sf"/>
</dbReference>
<dbReference type="InterPro" id="IPR010493">
    <property type="entry name" value="Ser_AcTrfase_N"/>
</dbReference>
<dbReference type="SMART" id="SM00971">
    <property type="entry name" value="SATase_N"/>
    <property type="match status" value="1"/>
</dbReference>
<dbReference type="SUPFAM" id="SSF51161">
    <property type="entry name" value="Trimeric LpxA-like enzymes"/>
    <property type="match status" value="1"/>
</dbReference>
<dbReference type="Proteomes" id="UP000252132">
    <property type="component" value="Unassembled WGS sequence"/>
</dbReference>
<dbReference type="UniPathway" id="UPA00136">
    <property type="reaction ID" value="UER00199"/>
</dbReference>
<dbReference type="FunFam" id="2.160.10.10:FF:000002">
    <property type="entry name" value="Serine acetyltransferase"/>
    <property type="match status" value="1"/>
</dbReference>
<dbReference type="EC" id="2.3.1.30" evidence="3"/>
<proteinExistence type="inferred from homology"/>
<dbReference type="Pfam" id="PF06426">
    <property type="entry name" value="SATase_N"/>
    <property type="match status" value="1"/>
</dbReference>
<sequence>MAGEGIWEVIRQQVDDVIASEPVMEAFLKTVVLERQSLADSVAFNLATKFANEHISKDKIYTILLDAYSADEAIIAAIEEDIVAVYDRDPACTSYFAPLLFFKGFLSLQTYRAAHHLMATGQPGTALYLQSRASELFGADIHPSAKIGKGIMIDHATGVVIGETAVIGNDVSMLHGVTLGGSGKEGGDRHPKIGNGVLISVGAKVLGNIRVGDCAKIGGGSVVLTDVPAYSTVVGVPAKVVGKVSTPEPSREMDHNFGKDI</sequence>
<keyword evidence="5" id="KW-0028">Amino-acid biosynthesis</keyword>
<dbReference type="NCBIfam" id="TIGR01172">
    <property type="entry name" value="cysE"/>
    <property type="match status" value="1"/>
</dbReference>
<evidence type="ECO:0000256" key="2">
    <source>
        <dbReference type="ARBA" id="ARBA00007274"/>
    </source>
</evidence>
<evidence type="ECO:0000256" key="1">
    <source>
        <dbReference type="ARBA" id="ARBA00004876"/>
    </source>
</evidence>
<evidence type="ECO:0000256" key="5">
    <source>
        <dbReference type="ARBA" id="ARBA00022605"/>
    </source>
</evidence>
<dbReference type="PANTHER" id="PTHR42811">
    <property type="entry name" value="SERINE ACETYLTRANSFERASE"/>
    <property type="match status" value="1"/>
</dbReference>
<evidence type="ECO:0000256" key="3">
    <source>
        <dbReference type="ARBA" id="ARBA00013266"/>
    </source>
</evidence>
<name>A0A368DZU7_9PROT</name>
<dbReference type="AlphaFoldDB" id="A0A368DZU7"/>
<dbReference type="EMBL" id="QOQF01000009">
    <property type="protein sequence ID" value="RCL77388.1"/>
    <property type="molecule type" value="Genomic_DNA"/>
</dbReference>
<dbReference type="InterPro" id="IPR053376">
    <property type="entry name" value="Serine_acetyltransferase"/>
</dbReference>
<evidence type="ECO:0000313" key="10">
    <source>
        <dbReference type="EMBL" id="RCL77388.1"/>
    </source>
</evidence>
<dbReference type="NCBIfam" id="NF041874">
    <property type="entry name" value="EPS_EpsC"/>
    <property type="match status" value="1"/>
</dbReference>
<dbReference type="InterPro" id="IPR005881">
    <property type="entry name" value="Ser_O-AcTrfase"/>
</dbReference>
<dbReference type="GO" id="GO:0009001">
    <property type="term" value="F:serine O-acetyltransferase activity"/>
    <property type="evidence" value="ECO:0007669"/>
    <property type="project" value="UniProtKB-EC"/>
</dbReference>
<evidence type="ECO:0000256" key="8">
    <source>
        <dbReference type="ARBA" id="ARBA00049486"/>
    </source>
</evidence>
<protein>
    <recommendedName>
        <fullName evidence="4">Serine acetyltransferase</fullName>
        <ecNumber evidence="3">2.3.1.30</ecNumber>
    </recommendedName>
</protein>
<accession>A0A368DZU7</accession>
<comment type="caution">
    <text evidence="10">The sequence shown here is derived from an EMBL/GenBank/DDBJ whole genome shotgun (WGS) entry which is preliminary data.</text>
</comment>
<dbReference type="Gene3D" id="1.10.3130.10">
    <property type="entry name" value="serine acetyltransferase, domain 1"/>
    <property type="match status" value="1"/>
</dbReference>
<dbReference type="InterPro" id="IPR011004">
    <property type="entry name" value="Trimer_LpxA-like_sf"/>
</dbReference>
<dbReference type="Gene3D" id="2.160.10.10">
    <property type="entry name" value="Hexapeptide repeat proteins"/>
    <property type="match status" value="1"/>
</dbReference>
<comment type="pathway">
    <text evidence="1">Amino-acid biosynthesis; L-cysteine biosynthesis; L-cysteine from L-serine: step 1/2.</text>
</comment>
<evidence type="ECO:0000256" key="4">
    <source>
        <dbReference type="ARBA" id="ARBA00018522"/>
    </source>
</evidence>
<keyword evidence="7 10" id="KW-0012">Acyltransferase</keyword>
<dbReference type="CDD" id="cd03354">
    <property type="entry name" value="LbH_SAT"/>
    <property type="match status" value="1"/>
</dbReference>
<gene>
    <name evidence="10" type="primary">cysE</name>
    <name evidence="10" type="ORF">DBW69_03600</name>
</gene>
<feature type="domain" description="Serine acetyltransferase N-terminal" evidence="9">
    <location>
        <begin position="6"/>
        <end position="110"/>
    </location>
</feature>
<evidence type="ECO:0000313" key="11">
    <source>
        <dbReference type="Proteomes" id="UP000252132"/>
    </source>
</evidence>
<reference evidence="10 11" key="1">
    <citation type="journal article" date="2018" name="Microbiome">
        <title>Fine metagenomic profile of the Mediterranean stratified and mixed water columns revealed by assembly and recruitment.</title>
        <authorList>
            <person name="Haro-Moreno J.M."/>
            <person name="Lopez-Perez M."/>
            <person name="De La Torre J.R."/>
            <person name="Picazo A."/>
            <person name="Camacho A."/>
            <person name="Rodriguez-Valera F."/>
        </authorList>
    </citation>
    <scope>NUCLEOTIDE SEQUENCE [LARGE SCALE GENOMIC DNA]</scope>
    <source>
        <strain evidence="10">MED-G55</strain>
    </source>
</reference>
<comment type="catalytic activity">
    <reaction evidence="8">
        <text>L-serine + acetyl-CoA = O-acetyl-L-serine + CoA</text>
        <dbReference type="Rhea" id="RHEA:24560"/>
        <dbReference type="ChEBI" id="CHEBI:33384"/>
        <dbReference type="ChEBI" id="CHEBI:57287"/>
        <dbReference type="ChEBI" id="CHEBI:57288"/>
        <dbReference type="ChEBI" id="CHEBI:58340"/>
        <dbReference type="EC" id="2.3.1.30"/>
    </reaction>
</comment>
<dbReference type="GO" id="GO:0006535">
    <property type="term" value="P:cysteine biosynthetic process from serine"/>
    <property type="evidence" value="ECO:0007669"/>
    <property type="project" value="InterPro"/>
</dbReference>